<dbReference type="PANTHER" id="PTHR33570:SF2">
    <property type="entry name" value="CARBOXYMUCONOLACTONE DECARBOXYLASE-LIKE DOMAIN-CONTAINING PROTEIN"/>
    <property type="match status" value="1"/>
</dbReference>
<gene>
    <name evidence="2" type="primary">pcaC</name>
    <name evidence="2" type="ORF">JCR33_07015</name>
</gene>
<dbReference type="EC" id="4.1.1.44" evidence="2"/>
<dbReference type="Proteomes" id="UP000609531">
    <property type="component" value="Unassembled WGS sequence"/>
</dbReference>
<comment type="caution">
    <text evidence="2">The sequence shown here is derived from an EMBL/GenBank/DDBJ whole genome shotgun (WGS) entry which is preliminary data.</text>
</comment>
<evidence type="ECO:0000259" key="1">
    <source>
        <dbReference type="Pfam" id="PF02627"/>
    </source>
</evidence>
<keyword evidence="2" id="KW-0456">Lyase</keyword>
<evidence type="ECO:0000313" key="2">
    <source>
        <dbReference type="EMBL" id="MBJ3775430.1"/>
    </source>
</evidence>
<reference evidence="2" key="1">
    <citation type="submission" date="2020-12" db="EMBL/GenBank/DDBJ databases">
        <title>Bacterial taxonomy.</title>
        <authorList>
            <person name="Pan X."/>
        </authorList>
    </citation>
    <scope>NUCLEOTIDE SEQUENCE</scope>
    <source>
        <strain evidence="2">B2012</strain>
    </source>
</reference>
<dbReference type="InterPro" id="IPR003779">
    <property type="entry name" value="CMD-like"/>
</dbReference>
<accession>A0A934IMN6</accession>
<sequence length="138" mass="15281">MTDGFDPFTAGMETRRRVLGTTHVDRAEGAKTSFDERFQRMITEAAWGHVWSNDHFTPRERSMVTFAILASLGRWDEVEMHVRASRNTGATPEDLAEVLMHVAIYAGIPAANHAIKIAKTTLAAMDAERESEMSGGTT</sequence>
<dbReference type="RefSeq" id="WP_198881329.1">
    <property type="nucleotide sequence ID" value="NZ_JAEKJA010000005.1"/>
</dbReference>
<evidence type="ECO:0000313" key="3">
    <source>
        <dbReference type="Proteomes" id="UP000609531"/>
    </source>
</evidence>
<dbReference type="PANTHER" id="PTHR33570">
    <property type="entry name" value="4-CARBOXYMUCONOLACTONE DECARBOXYLASE FAMILY PROTEIN"/>
    <property type="match status" value="1"/>
</dbReference>
<dbReference type="Pfam" id="PF02627">
    <property type="entry name" value="CMD"/>
    <property type="match status" value="1"/>
</dbReference>
<dbReference type="Gene3D" id="1.20.1290.10">
    <property type="entry name" value="AhpD-like"/>
    <property type="match status" value="1"/>
</dbReference>
<proteinExistence type="predicted"/>
<organism evidence="2 3">
    <name type="scientific">Acuticoccus mangrovi</name>
    <dbReference type="NCBI Taxonomy" id="2796142"/>
    <lineage>
        <taxon>Bacteria</taxon>
        <taxon>Pseudomonadati</taxon>
        <taxon>Pseudomonadota</taxon>
        <taxon>Alphaproteobacteria</taxon>
        <taxon>Hyphomicrobiales</taxon>
        <taxon>Amorphaceae</taxon>
        <taxon>Acuticoccus</taxon>
    </lineage>
</organism>
<feature type="domain" description="Carboxymuconolactone decarboxylase-like" evidence="1">
    <location>
        <begin position="37"/>
        <end position="119"/>
    </location>
</feature>
<dbReference type="InterPro" id="IPR012788">
    <property type="entry name" value="Decarb_PcaC"/>
</dbReference>
<keyword evidence="3" id="KW-1185">Reference proteome</keyword>
<dbReference type="GO" id="GO:0047575">
    <property type="term" value="F:4-carboxymuconolactone decarboxylase activity"/>
    <property type="evidence" value="ECO:0007669"/>
    <property type="project" value="UniProtKB-EC"/>
</dbReference>
<dbReference type="AlphaFoldDB" id="A0A934IMN6"/>
<dbReference type="GO" id="GO:0051920">
    <property type="term" value="F:peroxiredoxin activity"/>
    <property type="evidence" value="ECO:0007669"/>
    <property type="project" value="InterPro"/>
</dbReference>
<dbReference type="EMBL" id="JAEKJA010000005">
    <property type="protein sequence ID" value="MBJ3775430.1"/>
    <property type="molecule type" value="Genomic_DNA"/>
</dbReference>
<dbReference type="SUPFAM" id="SSF69118">
    <property type="entry name" value="AhpD-like"/>
    <property type="match status" value="1"/>
</dbReference>
<name>A0A934IMN6_9HYPH</name>
<dbReference type="InterPro" id="IPR029032">
    <property type="entry name" value="AhpD-like"/>
</dbReference>
<dbReference type="InterPro" id="IPR052512">
    <property type="entry name" value="4CMD/NDH-1_regulator"/>
</dbReference>
<dbReference type="NCBIfam" id="TIGR02425">
    <property type="entry name" value="decarb_PcaC"/>
    <property type="match status" value="1"/>
</dbReference>
<protein>
    <submittedName>
        <fullName evidence="2">4-carboxymuconolactone decarboxylase</fullName>
        <ecNumber evidence="2">4.1.1.44</ecNumber>
    </submittedName>
</protein>